<keyword evidence="8 10" id="KW-0924">Ammonia transport</keyword>
<feature type="chain" id="PRO_5032723287" description="Ammonium transporter" evidence="11">
    <location>
        <begin position="24"/>
        <end position="433"/>
    </location>
</feature>
<feature type="transmembrane region" description="Helical" evidence="10">
    <location>
        <begin position="385"/>
        <end position="406"/>
    </location>
</feature>
<dbReference type="NCBIfam" id="TIGR00836">
    <property type="entry name" value="amt"/>
    <property type="match status" value="1"/>
</dbReference>
<organism evidence="13 14">
    <name type="scientific">Aerophototrophica crusticola</name>
    <dbReference type="NCBI Taxonomy" id="1709002"/>
    <lineage>
        <taxon>Bacteria</taxon>
        <taxon>Pseudomonadati</taxon>
        <taxon>Pseudomonadota</taxon>
        <taxon>Alphaproteobacteria</taxon>
        <taxon>Rhodospirillales</taxon>
        <taxon>Rhodospirillaceae</taxon>
        <taxon>Aerophototrophica</taxon>
    </lineage>
</organism>
<feature type="transmembrane region" description="Helical" evidence="10">
    <location>
        <begin position="39"/>
        <end position="64"/>
    </location>
</feature>
<comment type="similarity">
    <text evidence="2 10">Belongs to the ammonia transporter channel (TC 1.A.11.2) family.</text>
</comment>
<evidence type="ECO:0000259" key="12">
    <source>
        <dbReference type="Pfam" id="PF00909"/>
    </source>
</evidence>
<feature type="transmembrane region" description="Helical" evidence="10">
    <location>
        <begin position="191"/>
        <end position="213"/>
    </location>
</feature>
<dbReference type="InterPro" id="IPR029020">
    <property type="entry name" value="Ammonium/urea_transptr"/>
</dbReference>
<protein>
    <recommendedName>
        <fullName evidence="9 10">Ammonium transporter</fullName>
    </recommendedName>
</protein>
<dbReference type="Proteomes" id="UP000501891">
    <property type="component" value="Chromosome"/>
</dbReference>
<dbReference type="Gene3D" id="1.10.3430.10">
    <property type="entry name" value="Ammonium transporter AmtB like domains"/>
    <property type="match status" value="1"/>
</dbReference>
<dbReference type="PANTHER" id="PTHR43029">
    <property type="entry name" value="AMMONIUM TRANSPORTER MEP2"/>
    <property type="match status" value="1"/>
</dbReference>
<feature type="transmembrane region" description="Helical" evidence="10">
    <location>
        <begin position="288"/>
        <end position="308"/>
    </location>
</feature>
<accession>A0A858RAR9</accession>
<feature type="transmembrane region" description="Helical" evidence="10">
    <location>
        <begin position="157"/>
        <end position="179"/>
    </location>
</feature>
<dbReference type="PROSITE" id="PS01219">
    <property type="entry name" value="AMMONIUM_TRANSP"/>
    <property type="match status" value="1"/>
</dbReference>
<evidence type="ECO:0000256" key="11">
    <source>
        <dbReference type="SAM" id="SignalP"/>
    </source>
</evidence>
<evidence type="ECO:0000256" key="4">
    <source>
        <dbReference type="ARBA" id="ARBA00022475"/>
    </source>
</evidence>
<comment type="subcellular location">
    <subcellularLocation>
        <location evidence="1 10">Cell membrane</location>
        <topology evidence="1 10">Multi-pass membrane protein</topology>
    </subcellularLocation>
</comment>
<feature type="transmembrane region" description="Helical" evidence="10">
    <location>
        <begin position="257"/>
        <end position="276"/>
    </location>
</feature>
<evidence type="ECO:0000256" key="2">
    <source>
        <dbReference type="ARBA" id="ARBA00005887"/>
    </source>
</evidence>
<dbReference type="GO" id="GO:0005886">
    <property type="term" value="C:plasma membrane"/>
    <property type="evidence" value="ECO:0007669"/>
    <property type="project" value="UniProtKB-SubCell"/>
</dbReference>
<feature type="transmembrane region" description="Helical" evidence="10">
    <location>
        <begin position="225"/>
        <end position="245"/>
    </location>
</feature>
<keyword evidence="3 10" id="KW-0813">Transport</keyword>
<keyword evidence="5 10" id="KW-0812">Transmembrane</keyword>
<evidence type="ECO:0000256" key="5">
    <source>
        <dbReference type="ARBA" id="ARBA00022692"/>
    </source>
</evidence>
<dbReference type="SUPFAM" id="SSF111352">
    <property type="entry name" value="Ammonium transporter"/>
    <property type="match status" value="1"/>
</dbReference>
<feature type="transmembrane region" description="Helical" evidence="10">
    <location>
        <begin position="314"/>
        <end position="332"/>
    </location>
</feature>
<feature type="signal peptide" evidence="11">
    <location>
        <begin position="1"/>
        <end position="23"/>
    </location>
</feature>
<dbReference type="AlphaFoldDB" id="A0A858RAR9"/>
<dbReference type="PANTHER" id="PTHR43029:SF10">
    <property type="entry name" value="AMMONIUM TRANSPORTER MEP2"/>
    <property type="match status" value="1"/>
</dbReference>
<keyword evidence="7 10" id="KW-0472">Membrane</keyword>
<feature type="transmembrane region" description="Helical" evidence="10">
    <location>
        <begin position="344"/>
        <end position="365"/>
    </location>
</feature>
<evidence type="ECO:0000256" key="7">
    <source>
        <dbReference type="ARBA" id="ARBA00023136"/>
    </source>
</evidence>
<dbReference type="GO" id="GO:0008519">
    <property type="term" value="F:ammonium channel activity"/>
    <property type="evidence" value="ECO:0007669"/>
    <property type="project" value="InterPro"/>
</dbReference>
<dbReference type="InterPro" id="IPR024041">
    <property type="entry name" value="NH4_transpt_AmtB-like_dom"/>
</dbReference>
<evidence type="ECO:0000256" key="10">
    <source>
        <dbReference type="RuleBase" id="RU362002"/>
    </source>
</evidence>
<evidence type="ECO:0000256" key="6">
    <source>
        <dbReference type="ARBA" id="ARBA00022989"/>
    </source>
</evidence>
<dbReference type="EMBL" id="CP051775">
    <property type="protein sequence ID" value="QJE74086.1"/>
    <property type="molecule type" value="Genomic_DNA"/>
</dbReference>
<keyword evidence="4" id="KW-1003">Cell membrane</keyword>
<gene>
    <name evidence="13" type="ORF">HHL28_14190</name>
</gene>
<dbReference type="KEGG" id="acru:HHL28_14190"/>
<sequence>MNRLLKFLLAAGLALAPAGLAMAQDAAAPAPTPTLDAGNTAWMLTSTALVLMMTIPGLALFYGGMVRKPNVLAMVMQSFAICALISVLWVVVGYSLAFGPGNAFIGDFSKAFLSGVEVGSLSGTIPETVFITFQMTFAIITPALITGAFADRMKFSALLVFSMLWSLLVYAPVCHWVWGGGFLMGDGVLDYAGGTVVHINAGVAGLVAAIILGKRVGYGTSDMKPHNLVLSLIGASLLWVGWFGFNAGSAVAADGRAGMAMLVTQVASAAAALSWMFVEWAVKGKPSVLGIISGAVGGLVAITPASGFVGIDGALGIGVASGVICYFASTSLKHALKYDDSLDVWGVHGVGGIVGAILTGVFAKAAIGGTAGLIEGNAGQVLTQVWGIVATIAWSAIATAVILYLIKFTIGLRVEEEAERDGLDIALHGESVH</sequence>
<dbReference type="InterPro" id="IPR001905">
    <property type="entry name" value="Ammonium_transpt"/>
</dbReference>
<evidence type="ECO:0000256" key="8">
    <source>
        <dbReference type="ARBA" id="ARBA00023177"/>
    </source>
</evidence>
<dbReference type="InterPro" id="IPR018047">
    <property type="entry name" value="Ammonium_transpt_CS"/>
</dbReference>
<evidence type="ECO:0000256" key="1">
    <source>
        <dbReference type="ARBA" id="ARBA00004651"/>
    </source>
</evidence>
<reference evidence="13" key="1">
    <citation type="submission" date="2020-04" db="EMBL/GenBank/DDBJ databases">
        <title>A desert anoxygenic phototrophic bacterium fixes CO2 using RubisCO under aerobic conditions.</title>
        <authorList>
            <person name="Tang K."/>
        </authorList>
    </citation>
    <scope>NUCLEOTIDE SEQUENCE [LARGE SCALE GENOMIC DNA]</scope>
    <source>
        <strain evidence="13">MIMtkB3</strain>
    </source>
</reference>
<evidence type="ECO:0000256" key="3">
    <source>
        <dbReference type="ARBA" id="ARBA00022448"/>
    </source>
</evidence>
<evidence type="ECO:0000256" key="9">
    <source>
        <dbReference type="ARBA" id="ARBA00050025"/>
    </source>
</evidence>
<dbReference type="FunFam" id="1.10.3430.10:FF:000007">
    <property type="entry name" value="Ammonium transporter"/>
    <property type="match status" value="1"/>
</dbReference>
<feature type="transmembrane region" description="Helical" evidence="10">
    <location>
        <begin position="129"/>
        <end position="150"/>
    </location>
</feature>
<dbReference type="Pfam" id="PF00909">
    <property type="entry name" value="Ammonium_transp"/>
    <property type="match status" value="1"/>
</dbReference>
<keyword evidence="11" id="KW-0732">Signal</keyword>
<feature type="transmembrane region" description="Helical" evidence="10">
    <location>
        <begin position="71"/>
        <end position="92"/>
    </location>
</feature>
<name>A0A858RAR9_9PROT</name>
<keyword evidence="6 10" id="KW-1133">Transmembrane helix</keyword>
<keyword evidence="14" id="KW-1185">Reference proteome</keyword>
<evidence type="ECO:0000313" key="14">
    <source>
        <dbReference type="Proteomes" id="UP000501891"/>
    </source>
</evidence>
<proteinExistence type="inferred from homology"/>
<feature type="domain" description="Ammonium transporter AmtB-like" evidence="12">
    <location>
        <begin position="41"/>
        <end position="431"/>
    </location>
</feature>
<evidence type="ECO:0000313" key="13">
    <source>
        <dbReference type="EMBL" id="QJE74086.1"/>
    </source>
</evidence>